<dbReference type="RefSeq" id="WP_155040436.1">
    <property type="nucleotide sequence ID" value="NZ_WMIG01000008.1"/>
</dbReference>
<feature type="domain" description="Microcystin LR degradation protein MlrC C-terminal" evidence="1">
    <location>
        <begin position="284"/>
        <end position="441"/>
    </location>
</feature>
<feature type="domain" description="Microcystin LR degradation protein MlrC N-terminal" evidence="2">
    <location>
        <begin position="2"/>
        <end position="268"/>
    </location>
</feature>
<protein>
    <submittedName>
        <fullName evidence="3">Microcystin degradation protein MlrC</fullName>
    </submittedName>
</protein>
<evidence type="ECO:0000313" key="4">
    <source>
        <dbReference type="Proteomes" id="UP000449846"/>
    </source>
</evidence>
<dbReference type="InterPro" id="IPR010799">
    <property type="entry name" value="MlrC_C"/>
</dbReference>
<dbReference type="InterPro" id="IPR015995">
    <property type="entry name" value="MlrC_N"/>
</dbReference>
<organism evidence="3 4">
    <name type="scientific">Paracoccus litorisediminis</name>
    <dbReference type="NCBI Taxonomy" id="2006130"/>
    <lineage>
        <taxon>Bacteria</taxon>
        <taxon>Pseudomonadati</taxon>
        <taxon>Pseudomonadota</taxon>
        <taxon>Alphaproteobacteria</taxon>
        <taxon>Rhodobacterales</taxon>
        <taxon>Paracoccaceae</taxon>
        <taxon>Paracoccus</taxon>
    </lineage>
</organism>
<dbReference type="Pfam" id="PF07171">
    <property type="entry name" value="MlrC_C"/>
    <property type="match status" value="1"/>
</dbReference>
<dbReference type="OrthoDB" id="9782658at2"/>
<keyword evidence="4" id="KW-1185">Reference proteome</keyword>
<dbReference type="EMBL" id="WMIG01000008">
    <property type="protein sequence ID" value="MTH60492.1"/>
    <property type="molecule type" value="Genomic_DNA"/>
</dbReference>
<name>A0A844HSG4_9RHOB</name>
<comment type="caution">
    <text evidence="3">The sequence shown here is derived from an EMBL/GenBank/DDBJ whole genome shotgun (WGS) entry which is preliminary data.</text>
</comment>
<evidence type="ECO:0000259" key="1">
    <source>
        <dbReference type="Pfam" id="PF07171"/>
    </source>
</evidence>
<gene>
    <name evidence="3" type="ORF">GL300_14845</name>
</gene>
<evidence type="ECO:0000313" key="3">
    <source>
        <dbReference type="EMBL" id="MTH60492.1"/>
    </source>
</evidence>
<sequence>MRVAIGGIHTECSTYSPLMQVAADFTRTEGQALLDMAGVGPDWHGVEAVPIFHDRSIPGGPVSPDLFAAQCDEFCDRLRAALPLDGVLLIMHGAYFVPGFDDPEGHFVQRVREVVGARAVISSAWDLHGQITETIVNTVDAFAAFRTAPHVDQPQTRARAARMLLDALRGGPRPWVVRRAVPLLVSGEMSSTFVEPCQALYAALPDYDAKPGVCDANLMIGYVWADSPRATAAAVVTCTDRAAGQAAADAIARAYWDVREQLLPDMHSAPLESLLDGLTGPTVLADSGDNPTAGAVGDRADVLAALIARGWGADASRRALIVGIAAPGAVAALRRGDPQIRVGGELGGSGPQLELIPDAIRLTEGGAVVTCGGIACVLTERRRPFHDLADFAALGLDPMRADLVVVKSGYLSPDLRELPLAQVMALTDGAVSQDVLALPNNHRPRPIWPFQRDGFAHFI</sequence>
<dbReference type="Proteomes" id="UP000449846">
    <property type="component" value="Unassembled WGS sequence"/>
</dbReference>
<evidence type="ECO:0000259" key="2">
    <source>
        <dbReference type="Pfam" id="PF07364"/>
    </source>
</evidence>
<dbReference type="AlphaFoldDB" id="A0A844HSG4"/>
<reference evidence="3 4" key="1">
    <citation type="submission" date="2019-11" db="EMBL/GenBank/DDBJ databases">
        <authorList>
            <person name="Dong K."/>
        </authorList>
    </citation>
    <scope>NUCLEOTIDE SEQUENCE [LARGE SCALE GENOMIC DNA]</scope>
    <source>
        <strain evidence="3 4">NBRC 112902</strain>
    </source>
</reference>
<dbReference type="Pfam" id="PF07364">
    <property type="entry name" value="DUF1485"/>
    <property type="match status" value="1"/>
</dbReference>
<accession>A0A844HSG4</accession>
<proteinExistence type="predicted"/>